<feature type="domain" description="ABC transmembrane type-1" evidence="8">
    <location>
        <begin position="95"/>
        <end position="303"/>
    </location>
</feature>
<evidence type="ECO:0000256" key="3">
    <source>
        <dbReference type="ARBA" id="ARBA00022475"/>
    </source>
</evidence>
<sequence>MVSFIVKRILAGVVLIFAITAIVFALMSISSENIARTILGEFATPEQVAAKQAELGLDQPLLAQYGSWVSQALQGNLGVSWFTAEPVSSAILNRISLTLSIVVAAIVVAIIISVTLGVIAAVRGGVIDRIVQLFSVVGEGFPNFWIALVLVSAFSLSLGWFPPTGFVPFTQSPAGWLATIALPVAALAFGGIAGAAQQVRSALIDVLSRDYVRTLRARGIPAHRVVLRHALRNAAPPAITVLSLQFIGMISGAIMIEKVFALQGLGTLAVTAAIRGDVPTIMGVMVTMSLIVVIINLLVDLLNGWVNPKARVQ</sequence>
<evidence type="ECO:0000313" key="9">
    <source>
        <dbReference type="EMBL" id="RLP75004.1"/>
    </source>
</evidence>
<feature type="transmembrane region" description="Helical" evidence="7">
    <location>
        <begin position="95"/>
        <end position="122"/>
    </location>
</feature>
<dbReference type="PANTHER" id="PTHR43163">
    <property type="entry name" value="DIPEPTIDE TRANSPORT SYSTEM PERMEASE PROTEIN DPPB-RELATED"/>
    <property type="match status" value="1"/>
</dbReference>
<feature type="transmembrane region" description="Helical" evidence="7">
    <location>
        <begin position="174"/>
        <end position="196"/>
    </location>
</feature>
<reference evidence="9 10" key="1">
    <citation type="submission" date="2018-10" db="EMBL/GenBank/DDBJ databases">
        <authorList>
            <person name="Li J."/>
        </authorList>
    </citation>
    <scope>NUCLEOTIDE SEQUENCE [LARGE SCALE GENOMIC DNA]</scope>
    <source>
        <strain evidence="9 10">IF 016277</strain>
    </source>
</reference>
<evidence type="ECO:0000256" key="5">
    <source>
        <dbReference type="ARBA" id="ARBA00022989"/>
    </source>
</evidence>
<dbReference type="GO" id="GO:0005886">
    <property type="term" value="C:plasma membrane"/>
    <property type="evidence" value="ECO:0007669"/>
    <property type="project" value="UniProtKB-SubCell"/>
</dbReference>
<dbReference type="InterPro" id="IPR045621">
    <property type="entry name" value="BPD_transp_1_N"/>
</dbReference>
<keyword evidence="2 7" id="KW-0813">Transport</keyword>
<dbReference type="PROSITE" id="PS50928">
    <property type="entry name" value="ABC_TM1"/>
    <property type="match status" value="1"/>
</dbReference>
<dbReference type="GO" id="GO:0055085">
    <property type="term" value="P:transmembrane transport"/>
    <property type="evidence" value="ECO:0007669"/>
    <property type="project" value="InterPro"/>
</dbReference>
<proteinExistence type="inferred from homology"/>
<keyword evidence="4 7" id="KW-0812">Transmembrane</keyword>
<dbReference type="InterPro" id="IPR000515">
    <property type="entry name" value="MetI-like"/>
</dbReference>
<feature type="transmembrane region" description="Helical" evidence="7">
    <location>
        <begin position="9"/>
        <end position="29"/>
    </location>
</feature>
<comment type="subcellular location">
    <subcellularLocation>
        <location evidence="1 7">Cell membrane</location>
        <topology evidence="1 7">Multi-pass membrane protein</topology>
    </subcellularLocation>
</comment>
<organism evidence="9 10">
    <name type="scientific">Mycetocola tolaasinivorans</name>
    <dbReference type="NCBI Taxonomy" id="76635"/>
    <lineage>
        <taxon>Bacteria</taxon>
        <taxon>Bacillati</taxon>
        <taxon>Actinomycetota</taxon>
        <taxon>Actinomycetes</taxon>
        <taxon>Micrococcales</taxon>
        <taxon>Microbacteriaceae</taxon>
        <taxon>Mycetocola</taxon>
    </lineage>
</organism>
<keyword evidence="5 7" id="KW-1133">Transmembrane helix</keyword>
<feature type="transmembrane region" description="Helical" evidence="7">
    <location>
        <begin position="281"/>
        <end position="302"/>
    </location>
</feature>
<accession>A0A3L7A4I0</accession>
<comment type="caution">
    <text evidence="9">The sequence shown here is derived from an EMBL/GenBank/DDBJ whole genome shotgun (WGS) entry which is preliminary data.</text>
</comment>
<dbReference type="EMBL" id="RCUX01000008">
    <property type="protein sequence ID" value="RLP75004.1"/>
    <property type="molecule type" value="Genomic_DNA"/>
</dbReference>
<keyword evidence="10" id="KW-1185">Reference proteome</keyword>
<comment type="similarity">
    <text evidence="7">Belongs to the binding-protein-dependent transport system permease family.</text>
</comment>
<feature type="transmembrane region" description="Helical" evidence="7">
    <location>
        <begin position="238"/>
        <end position="261"/>
    </location>
</feature>
<dbReference type="PANTHER" id="PTHR43163:SF6">
    <property type="entry name" value="DIPEPTIDE TRANSPORT SYSTEM PERMEASE PROTEIN DPPB-RELATED"/>
    <property type="match status" value="1"/>
</dbReference>
<evidence type="ECO:0000256" key="6">
    <source>
        <dbReference type="ARBA" id="ARBA00023136"/>
    </source>
</evidence>
<dbReference type="SUPFAM" id="SSF161098">
    <property type="entry name" value="MetI-like"/>
    <property type="match status" value="1"/>
</dbReference>
<gene>
    <name evidence="9" type="ORF">D9V32_11300</name>
</gene>
<evidence type="ECO:0000256" key="4">
    <source>
        <dbReference type="ARBA" id="ARBA00022692"/>
    </source>
</evidence>
<dbReference type="Pfam" id="PF19300">
    <property type="entry name" value="BPD_transp_1_N"/>
    <property type="match status" value="1"/>
</dbReference>
<keyword evidence="3" id="KW-1003">Cell membrane</keyword>
<evidence type="ECO:0000259" key="8">
    <source>
        <dbReference type="PROSITE" id="PS50928"/>
    </source>
</evidence>
<dbReference type="InterPro" id="IPR035906">
    <property type="entry name" value="MetI-like_sf"/>
</dbReference>
<feature type="transmembrane region" description="Helical" evidence="7">
    <location>
        <begin position="143"/>
        <end position="162"/>
    </location>
</feature>
<evidence type="ECO:0000313" key="10">
    <source>
        <dbReference type="Proteomes" id="UP000272503"/>
    </source>
</evidence>
<dbReference type="RefSeq" id="WP_121649008.1">
    <property type="nucleotide sequence ID" value="NZ_RCUX01000008.1"/>
</dbReference>
<dbReference type="Pfam" id="PF00528">
    <property type="entry name" value="BPD_transp_1"/>
    <property type="match status" value="1"/>
</dbReference>
<dbReference type="Gene3D" id="1.10.3720.10">
    <property type="entry name" value="MetI-like"/>
    <property type="match status" value="1"/>
</dbReference>
<keyword evidence="6 7" id="KW-0472">Membrane</keyword>
<dbReference type="Proteomes" id="UP000272503">
    <property type="component" value="Unassembled WGS sequence"/>
</dbReference>
<dbReference type="CDD" id="cd06261">
    <property type="entry name" value="TM_PBP2"/>
    <property type="match status" value="1"/>
</dbReference>
<evidence type="ECO:0000256" key="1">
    <source>
        <dbReference type="ARBA" id="ARBA00004651"/>
    </source>
</evidence>
<dbReference type="OrthoDB" id="9778910at2"/>
<name>A0A3L7A4I0_9MICO</name>
<evidence type="ECO:0000256" key="7">
    <source>
        <dbReference type="RuleBase" id="RU363032"/>
    </source>
</evidence>
<dbReference type="AlphaFoldDB" id="A0A3L7A4I0"/>
<protein>
    <submittedName>
        <fullName evidence="9">ABC transporter permease</fullName>
    </submittedName>
</protein>
<evidence type="ECO:0000256" key="2">
    <source>
        <dbReference type="ARBA" id="ARBA00022448"/>
    </source>
</evidence>